<name>A0A258FTS0_9CAUL</name>
<accession>A0A258FTS0</accession>
<sequence length="326" mass="35126">MTSRILMLLASAAVLGLPVSVHASDLPTACTAPLGERPALSGIDVEALPAQPGDLPVLKVTAQATGAWMKVHYDAGSEAAAWSRAVCLGAQIEELTRDLGDVRRDAEWFSVVFTQDPAYVPLRGPGVKARWSIQVGADGNLPELSQHLVRAVMPHEQVHDYQRRAEARLPRWFAEGHATWVGLRVTGAIDAGVAHSEREKLATARAEATAPLNLAAWGSVRPRREAIMRQVSAEDRAKMQADPSFHPGGTFRFTSADFEGDESNMPARYGAALAVFDGLEARHGAEAVRAWVTEVTAQTGLVSPESMAASVREHFGEAMEDLLRDP</sequence>
<comment type="caution">
    <text evidence="2">The sequence shown here is derived from an EMBL/GenBank/DDBJ whole genome shotgun (WGS) entry which is preliminary data.</text>
</comment>
<feature type="signal peptide" evidence="1">
    <location>
        <begin position="1"/>
        <end position="23"/>
    </location>
</feature>
<gene>
    <name evidence="2" type="ORF">B7Z01_02855</name>
</gene>
<dbReference type="Proteomes" id="UP000215595">
    <property type="component" value="Unassembled WGS sequence"/>
</dbReference>
<protein>
    <submittedName>
        <fullName evidence="2">Uncharacterized protein</fullName>
    </submittedName>
</protein>
<dbReference type="EMBL" id="NCEB01000004">
    <property type="protein sequence ID" value="OYX35398.1"/>
    <property type="molecule type" value="Genomic_DNA"/>
</dbReference>
<evidence type="ECO:0000256" key="1">
    <source>
        <dbReference type="SAM" id="SignalP"/>
    </source>
</evidence>
<organism evidence="2 3">
    <name type="scientific">Brevundimonas subvibrioides</name>
    <dbReference type="NCBI Taxonomy" id="74313"/>
    <lineage>
        <taxon>Bacteria</taxon>
        <taxon>Pseudomonadati</taxon>
        <taxon>Pseudomonadota</taxon>
        <taxon>Alphaproteobacteria</taxon>
        <taxon>Caulobacterales</taxon>
        <taxon>Caulobacteraceae</taxon>
        <taxon>Brevundimonas</taxon>
    </lineage>
</organism>
<dbReference type="AlphaFoldDB" id="A0A258FTS0"/>
<keyword evidence="1" id="KW-0732">Signal</keyword>
<proteinExistence type="predicted"/>
<reference evidence="2 3" key="1">
    <citation type="submission" date="2017-03" db="EMBL/GenBank/DDBJ databases">
        <title>Lifting the veil on microbial sulfur biogeochemistry in mining wastewaters.</title>
        <authorList>
            <person name="Kantor R.S."/>
            <person name="Colenbrander Nelson T."/>
            <person name="Marshall S."/>
            <person name="Bennett D."/>
            <person name="Apte S."/>
            <person name="Camacho D."/>
            <person name="Thomas B.C."/>
            <person name="Warren L.A."/>
            <person name="Banfield J.F."/>
        </authorList>
    </citation>
    <scope>NUCLEOTIDE SEQUENCE [LARGE SCALE GENOMIC DNA]</scope>
    <source>
        <strain evidence="2">32-69-9</strain>
    </source>
</reference>
<feature type="chain" id="PRO_5013305341" evidence="1">
    <location>
        <begin position="24"/>
        <end position="326"/>
    </location>
</feature>
<evidence type="ECO:0000313" key="2">
    <source>
        <dbReference type="EMBL" id="OYX35398.1"/>
    </source>
</evidence>
<evidence type="ECO:0000313" key="3">
    <source>
        <dbReference type="Proteomes" id="UP000215595"/>
    </source>
</evidence>